<organism evidence="1 2">
    <name type="scientific">Zizania palustris</name>
    <name type="common">Northern wild rice</name>
    <dbReference type="NCBI Taxonomy" id="103762"/>
    <lineage>
        <taxon>Eukaryota</taxon>
        <taxon>Viridiplantae</taxon>
        <taxon>Streptophyta</taxon>
        <taxon>Embryophyta</taxon>
        <taxon>Tracheophyta</taxon>
        <taxon>Spermatophyta</taxon>
        <taxon>Magnoliopsida</taxon>
        <taxon>Liliopsida</taxon>
        <taxon>Poales</taxon>
        <taxon>Poaceae</taxon>
        <taxon>BOP clade</taxon>
        <taxon>Oryzoideae</taxon>
        <taxon>Oryzeae</taxon>
        <taxon>Zizaniinae</taxon>
        <taxon>Zizania</taxon>
    </lineage>
</organism>
<sequence length="80" mass="8936">MLVVPLALSRLLRPNQSPVLEFCWSCLLTAGVHAPPPFAPNFTESRPTQKPPFGLTFIVSTLISSKLSILKSRRFSTRRL</sequence>
<name>A0A8J5RH10_ZIZPA</name>
<accession>A0A8J5RH10</accession>
<dbReference type="EMBL" id="JAAALK010000287">
    <property type="protein sequence ID" value="KAG8059375.1"/>
    <property type="molecule type" value="Genomic_DNA"/>
</dbReference>
<keyword evidence="2" id="KW-1185">Reference proteome</keyword>
<reference evidence="1" key="2">
    <citation type="submission" date="2021-02" db="EMBL/GenBank/DDBJ databases">
        <authorList>
            <person name="Kimball J.A."/>
            <person name="Haas M.W."/>
            <person name="Macchietto M."/>
            <person name="Kono T."/>
            <person name="Duquette J."/>
            <person name="Shao M."/>
        </authorList>
    </citation>
    <scope>NUCLEOTIDE SEQUENCE</scope>
    <source>
        <tissue evidence="1">Fresh leaf tissue</tissue>
    </source>
</reference>
<dbReference type="Proteomes" id="UP000729402">
    <property type="component" value="Unassembled WGS sequence"/>
</dbReference>
<reference evidence="1" key="1">
    <citation type="journal article" date="2021" name="bioRxiv">
        <title>Whole Genome Assembly and Annotation of Northern Wild Rice, Zizania palustris L., Supports a Whole Genome Duplication in the Zizania Genus.</title>
        <authorList>
            <person name="Haas M."/>
            <person name="Kono T."/>
            <person name="Macchietto M."/>
            <person name="Millas R."/>
            <person name="McGilp L."/>
            <person name="Shao M."/>
            <person name="Duquette J."/>
            <person name="Hirsch C.N."/>
            <person name="Kimball J."/>
        </authorList>
    </citation>
    <scope>NUCLEOTIDE SEQUENCE</scope>
    <source>
        <tissue evidence="1">Fresh leaf tissue</tissue>
    </source>
</reference>
<evidence type="ECO:0000313" key="1">
    <source>
        <dbReference type="EMBL" id="KAG8059375.1"/>
    </source>
</evidence>
<comment type="caution">
    <text evidence="1">The sequence shown here is derived from an EMBL/GenBank/DDBJ whole genome shotgun (WGS) entry which is preliminary data.</text>
</comment>
<evidence type="ECO:0000313" key="2">
    <source>
        <dbReference type="Proteomes" id="UP000729402"/>
    </source>
</evidence>
<dbReference type="AlphaFoldDB" id="A0A8J5RH10"/>
<proteinExistence type="predicted"/>
<gene>
    <name evidence="1" type="ORF">GUJ93_ZPchr0002g24672</name>
</gene>
<protein>
    <submittedName>
        <fullName evidence="1">Uncharacterized protein</fullName>
    </submittedName>
</protein>